<evidence type="ECO:0000313" key="2">
    <source>
        <dbReference type="Proteomes" id="UP000037558"/>
    </source>
</evidence>
<accession>A0A0M0L6G0</accession>
<dbReference type="EMBL" id="LILC01000013">
    <property type="protein sequence ID" value="KOO46258.1"/>
    <property type="molecule type" value="Genomic_DNA"/>
</dbReference>
<name>A0A0M0L6G0_9BACI</name>
<dbReference type="Pfam" id="PF11514">
    <property type="entry name" value="DUF3219"/>
    <property type="match status" value="1"/>
</dbReference>
<dbReference type="InterPro" id="IPR023105">
    <property type="entry name" value="YkvR-like_sf"/>
</dbReference>
<dbReference type="Gene3D" id="2.40.30.80">
    <property type="entry name" value="YkvR-like"/>
    <property type="match status" value="1"/>
</dbReference>
<dbReference type="SUPFAM" id="SSF159173">
    <property type="entry name" value="YkvR-like"/>
    <property type="match status" value="1"/>
</dbReference>
<keyword evidence="2" id="KW-1185">Reference proteome</keyword>
<evidence type="ECO:0008006" key="3">
    <source>
        <dbReference type="Google" id="ProtNLM"/>
    </source>
</evidence>
<comment type="caution">
    <text evidence="1">The sequence shown here is derived from an EMBL/GenBank/DDBJ whole genome shotgun (WGS) entry which is preliminary data.</text>
</comment>
<gene>
    <name evidence="1" type="ORF">AMD01_10395</name>
</gene>
<dbReference type="PATRIC" id="fig|284581.3.peg.2172"/>
<evidence type="ECO:0000313" key="1">
    <source>
        <dbReference type="EMBL" id="KOO46258.1"/>
    </source>
</evidence>
<dbReference type="AlphaFoldDB" id="A0A0M0L6G0"/>
<proteinExistence type="predicted"/>
<dbReference type="Proteomes" id="UP000037558">
    <property type="component" value="Unassembled WGS sequence"/>
</dbReference>
<dbReference type="STRING" id="284581.AMD01_10395"/>
<protein>
    <recommendedName>
        <fullName evidence="3">DUF3219 domain-containing protein</fullName>
    </recommendedName>
</protein>
<organism evidence="1 2">
    <name type="scientific">Priestia koreensis</name>
    <dbReference type="NCBI Taxonomy" id="284581"/>
    <lineage>
        <taxon>Bacteria</taxon>
        <taxon>Bacillati</taxon>
        <taxon>Bacillota</taxon>
        <taxon>Bacilli</taxon>
        <taxon>Bacillales</taxon>
        <taxon>Bacillaceae</taxon>
        <taxon>Priestia</taxon>
    </lineage>
</organism>
<dbReference type="InterPro" id="IPR021596">
    <property type="entry name" value="DUF3219"/>
</dbReference>
<sequence length="100" mass="11602">MTTEVRLNDVTIQGTDFHHETVTDYTTNKSLHKVHFSFKVKSGEEYHDITTLLYKQNFDVEVPKESLQFKGTITNYSTSVTNLYEANNVGDFYVELTERT</sequence>
<reference evidence="2" key="1">
    <citation type="submission" date="2015-08" db="EMBL/GenBank/DDBJ databases">
        <title>Fjat-14210 dsm16467.</title>
        <authorList>
            <person name="Liu B."/>
            <person name="Wang J."/>
            <person name="Zhu Y."/>
            <person name="Liu G."/>
            <person name="Chen Q."/>
            <person name="Chen Z."/>
            <person name="Lan J."/>
            <person name="Che J."/>
            <person name="Ge C."/>
            <person name="Shi H."/>
            <person name="Pan Z."/>
            <person name="Liu X."/>
        </authorList>
    </citation>
    <scope>NUCLEOTIDE SEQUENCE [LARGE SCALE GENOMIC DNA]</scope>
    <source>
        <strain evidence="2">DSM 16467</strain>
    </source>
</reference>
<dbReference type="RefSeq" id="WP_053401330.1">
    <property type="nucleotide sequence ID" value="NZ_JAMAUM010000005.1"/>
</dbReference>
<dbReference type="OrthoDB" id="2920197at2"/>